<proteinExistence type="predicted"/>
<protein>
    <submittedName>
        <fullName evidence="2">Uncharacterized protein</fullName>
    </submittedName>
</protein>
<reference evidence="3" key="1">
    <citation type="submission" date="2015-11" db="EMBL/GenBank/DDBJ databases">
        <authorList>
            <person name="Dugat-Bony E."/>
        </authorList>
    </citation>
    <scope>NUCLEOTIDE SEQUENCE [LARGE SCALE GENOMIC DNA]</scope>
    <source>
        <strain evidence="3">Mu292</strain>
    </source>
</reference>
<dbReference type="EMBL" id="FAUH01000001">
    <property type="protein sequence ID" value="CUU64965.1"/>
    <property type="molecule type" value="Genomic_DNA"/>
</dbReference>
<evidence type="ECO:0000313" key="3">
    <source>
        <dbReference type="Proteomes" id="UP000182498"/>
    </source>
</evidence>
<sequence length="69" mass="6989">MAMSTPSTPHTPDNQNNARHPRHTPTDAPRSIAIIGAGLAGTGAAPALTLRTAEDVAGLVASFSQKVTA</sequence>
<organism evidence="2 3">
    <name type="scientific">Corynebacterium variabile</name>
    <dbReference type="NCBI Taxonomy" id="1727"/>
    <lineage>
        <taxon>Bacteria</taxon>
        <taxon>Bacillati</taxon>
        <taxon>Actinomycetota</taxon>
        <taxon>Actinomycetes</taxon>
        <taxon>Mycobacteriales</taxon>
        <taxon>Corynebacteriaceae</taxon>
        <taxon>Corynebacterium</taxon>
    </lineage>
</organism>
<name>A0A125T571_9CORY</name>
<feature type="region of interest" description="Disordered" evidence="1">
    <location>
        <begin position="1"/>
        <end position="30"/>
    </location>
</feature>
<gene>
    <name evidence="2" type="ORF">CVAR292_00270</name>
</gene>
<keyword evidence="3" id="KW-1185">Reference proteome</keyword>
<dbReference type="AlphaFoldDB" id="A0A125T571"/>
<feature type="compositionally biased region" description="Polar residues" evidence="1">
    <location>
        <begin position="1"/>
        <end position="18"/>
    </location>
</feature>
<evidence type="ECO:0000256" key="1">
    <source>
        <dbReference type="SAM" id="MobiDB-lite"/>
    </source>
</evidence>
<accession>A0A125T571</accession>
<evidence type="ECO:0000313" key="2">
    <source>
        <dbReference type="EMBL" id="CUU64965.1"/>
    </source>
</evidence>
<dbReference type="Proteomes" id="UP000182498">
    <property type="component" value="Unassembled WGS sequence"/>
</dbReference>